<proteinExistence type="predicted"/>
<evidence type="ECO:0000313" key="2">
    <source>
        <dbReference type="Proteomes" id="UP001501126"/>
    </source>
</evidence>
<reference evidence="1 2" key="1">
    <citation type="journal article" date="2019" name="Int. J. Syst. Evol. Microbiol.">
        <title>The Global Catalogue of Microorganisms (GCM) 10K type strain sequencing project: providing services to taxonomists for standard genome sequencing and annotation.</title>
        <authorList>
            <consortium name="The Broad Institute Genomics Platform"/>
            <consortium name="The Broad Institute Genome Sequencing Center for Infectious Disease"/>
            <person name="Wu L."/>
            <person name="Ma J."/>
        </authorList>
    </citation>
    <scope>NUCLEOTIDE SEQUENCE [LARGE SCALE GENOMIC DNA]</scope>
    <source>
        <strain evidence="1 2">JCM 16083</strain>
    </source>
</reference>
<sequence>MKQLVVILSLIISIGSVAQKPQKKTLEAEMLRIKTGTVLVVQSQAIDEYPIWSAESDYVGCNVMGKWFKIRLTNIRLGEATWRNQTIGFISTKNAVSKMTEKEIEAFMKVSELHPREVITSDGIKIELRMDGFQVALVVTKKGQKPEVLWKSEGENCHSLSVSPDEKYVAYLCEMNGLLIMKIH</sequence>
<dbReference type="Proteomes" id="UP001501126">
    <property type="component" value="Unassembled WGS sequence"/>
</dbReference>
<protein>
    <recommendedName>
        <fullName evidence="3">Ig-like domain-containing protein</fullName>
    </recommendedName>
</protein>
<gene>
    <name evidence="1" type="ORF">GCM10009118_01020</name>
</gene>
<evidence type="ECO:0000313" key="1">
    <source>
        <dbReference type="EMBL" id="GAA0873694.1"/>
    </source>
</evidence>
<organism evidence="1 2">
    <name type="scientific">Wandonia haliotis</name>
    <dbReference type="NCBI Taxonomy" id="574963"/>
    <lineage>
        <taxon>Bacteria</taxon>
        <taxon>Pseudomonadati</taxon>
        <taxon>Bacteroidota</taxon>
        <taxon>Flavobacteriia</taxon>
        <taxon>Flavobacteriales</taxon>
        <taxon>Crocinitomicaceae</taxon>
        <taxon>Wandonia</taxon>
    </lineage>
</organism>
<keyword evidence="2" id="KW-1185">Reference proteome</keyword>
<dbReference type="RefSeq" id="WP_343783977.1">
    <property type="nucleotide sequence ID" value="NZ_BAAAFH010000003.1"/>
</dbReference>
<accession>A0ABN1MLC1</accession>
<dbReference type="EMBL" id="BAAAFH010000003">
    <property type="protein sequence ID" value="GAA0873694.1"/>
    <property type="molecule type" value="Genomic_DNA"/>
</dbReference>
<comment type="caution">
    <text evidence="1">The sequence shown here is derived from an EMBL/GenBank/DDBJ whole genome shotgun (WGS) entry which is preliminary data.</text>
</comment>
<evidence type="ECO:0008006" key="3">
    <source>
        <dbReference type="Google" id="ProtNLM"/>
    </source>
</evidence>
<name>A0ABN1MLC1_9FLAO</name>